<proteinExistence type="inferred from homology"/>
<evidence type="ECO:0000256" key="2">
    <source>
        <dbReference type="ARBA" id="ARBA00010701"/>
    </source>
</evidence>
<dbReference type="GO" id="GO:0017171">
    <property type="term" value="F:serine hydrolase activity"/>
    <property type="evidence" value="ECO:0007669"/>
    <property type="project" value="TreeGrafter"/>
</dbReference>
<dbReference type="PANTHER" id="PTHR11610:SF169">
    <property type="entry name" value="GH15759P-RELATED"/>
    <property type="match status" value="1"/>
</dbReference>
<gene>
    <name evidence="5" type="ORF">KGM_214763</name>
</gene>
<dbReference type="eggNOG" id="ENOG502TCKU">
    <property type="taxonomic scope" value="Eukaryota"/>
</dbReference>
<evidence type="ECO:0000256" key="4">
    <source>
        <dbReference type="RuleBase" id="RU004262"/>
    </source>
</evidence>
<dbReference type="GO" id="GO:0016298">
    <property type="term" value="F:lipase activity"/>
    <property type="evidence" value="ECO:0007669"/>
    <property type="project" value="InterPro"/>
</dbReference>
<sequence length="341" mass="38008">MWPSAGVVVLAALVSMMSGEGEGLMQPVSTGLDQLVRAASATCDALPLELLLSWSSIPELEFYEYSEEGKRIYKLSKAHVLLRRRLPSELVVYIPGWWNTPTDESSQTIVKALLQKHHLILVLDTRVSFCRGYVGSASRVHGVAQKVFKFLKNIQTEGYPLSSVHMIGFSLGAHVAGVTGKLVRNRLSGKVGRITALDPARPCFTRPSEYRLDKHDAKFVQVIHTSAGVLGLESPLGHADVYVNGLLVSQPECRERAVSLECDHAQSWKLFSSSVTDSRSLLARKCKNWFELSSGQCSGNETVLGYTCNPKIRGMFLFRSQEVRTQMWVFNPFDIKTWFSR</sequence>
<keyword evidence="6" id="KW-1185">Reference proteome</keyword>
<dbReference type="Gene3D" id="3.40.50.1820">
    <property type="entry name" value="alpha/beta hydrolase"/>
    <property type="match status" value="1"/>
</dbReference>
<dbReference type="EMBL" id="AGBW02012106">
    <property type="protein sequence ID" value="OWR45657.1"/>
    <property type="molecule type" value="Genomic_DNA"/>
</dbReference>
<evidence type="ECO:0000313" key="5">
    <source>
        <dbReference type="EMBL" id="OWR45657.1"/>
    </source>
</evidence>
<comment type="subcellular location">
    <subcellularLocation>
        <location evidence="1">Secreted</location>
    </subcellularLocation>
</comment>
<dbReference type="Pfam" id="PF00151">
    <property type="entry name" value="Lipase"/>
    <property type="match status" value="1"/>
</dbReference>
<dbReference type="KEGG" id="dpl:KGM_214763"/>
<evidence type="ECO:0000256" key="3">
    <source>
        <dbReference type="ARBA" id="ARBA00022525"/>
    </source>
</evidence>
<dbReference type="PRINTS" id="PR00821">
    <property type="entry name" value="TAGLIPASE"/>
</dbReference>
<dbReference type="OrthoDB" id="199913at2759"/>
<keyword evidence="3" id="KW-0964">Secreted</keyword>
<dbReference type="InterPro" id="IPR000734">
    <property type="entry name" value="TAG_lipase"/>
</dbReference>
<dbReference type="InterPro" id="IPR029058">
    <property type="entry name" value="AB_hydrolase_fold"/>
</dbReference>
<dbReference type="PANTHER" id="PTHR11610">
    <property type="entry name" value="LIPASE"/>
    <property type="match status" value="1"/>
</dbReference>
<organism evidence="5 6">
    <name type="scientific">Danaus plexippus plexippus</name>
    <dbReference type="NCBI Taxonomy" id="278856"/>
    <lineage>
        <taxon>Eukaryota</taxon>
        <taxon>Metazoa</taxon>
        <taxon>Ecdysozoa</taxon>
        <taxon>Arthropoda</taxon>
        <taxon>Hexapoda</taxon>
        <taxon>Insecta</taxon>
        <taxon>Pterygota</taxon>
        <taxon>Neoptera</taxon>
        <taxon>Endopterygota</taxon>
        <taxon>Lepidoptera</taxon>
        <taxon>Glossata</taxon>
        <taxon>Ditrysia</taxon>
        <taxon>Papilionoidea</taxon>
        <taxon>Nymphalidae</taxon>
        <taxon>Danainae</taxon>
        <taxon>Danaini</taxon>
        <taxon>Danaina</taxon>
        <taxon>Danaus</taxon>
        <taxon>Danaus</taxon>
    </lineage>
</organism>
<comment type="similarity">
    <text evidence="2 4">Belongs to the AB hydrolase superfamily. Lipase family.</text>
</comment>
<dbReference type="AlphaFoldDB" id="A0A212EW19"/>
<comment type="caution">
    <text evidence="5">The sequence shown here is derived from an EMBL/GenBank/DDBJ whole genome shotgun (WGS) entry which is preliminary data.</text>
</comment>
<dbReference type="GO" id="GO:0016042">
    <property type="term" value="P:lipid catabolic process"/>
    <property type="evidence" value="ECO:0007669"/>
    <property type="project" value="TreeGrafter"/>
</dbReference>
<reference evidence="5 6" key="1">
    <citation type="journal article" date="2011" name="Cell">
        <title>The monarch butterfly genome yields insights into long-distance migration.</title>
        <authorList>
            <person name="Zhan S."/>
            <person name="Merlin C."/>
            <person name="Boore J.L."/>
            <person name="Reppert S.M."/>
        </authorList>
    </citation>
    <scope>NUCLEOTIDE SEQUENCE [LARGE SCALE GENOMIC DNA]</scope>
    <source>
        <strain evidence="5">F-2</strain>
    </source>
</reference>
<dbReference type="Proteomes" id="UP000007151">
    <property type="component" value="Unassembled WGS sequence"/>
</dbReference>
<dbReference type="GO" id="GO:0005615">
    <property type="term" value="C:extracellular space"/>
    <property type="evidence" value="ECO:0007669"/>
    <property type="project" value="TreeGrafter"/>
</dbReference>
<dbReference type="InterPro" id="IPR013818">
    <property type="entry name" value="Lipase"/>
</dbReference>
<protein>
    <submittedName>
        <fullName evidence="5">Pancreatic lipase-related protein 2</fullName>
    </submittedName>
</protein>
<accession>A0A212EW19</accession>
<name>A0A212EW19_DANPL</name>
<evidence type="ECO:0000313" key="6">
    <source>
        <dbReference type="Proteomes" id="UP000007151"/>
    </source>
</evidence>
<evidence type="ECO:0000256" key="1">
    <source>
        <dbReference type="ARBA" id="ARBA00004613"/>
    </source>
</evidence>
<dbReference type="SUPFAM" id="SSF53474">
    <property type="entry name" value="alpha/beta-Hydrolases"/>
    <property type="match status" value="1"/>
</dbReference>